<evidence type="ECO:0000259" key="6">
    <source>
        <dbReference type="PROSITE" id="PS51900"/>
    </source>
</evidence>
<dbReference type="CDD" id="cd01189">
    <property type="entry name" value="INT_ICEBs1_C_like"/>
    <property type="match status" value="1"/>
</dbReference>
<sequence>MRDWLELSQKQSVRERTFERYEEIVRLHIVPVVGRVQLQKLSAQHVQSLYTKKLDEGFSPTTVRTIHNVLHKALSTAMRWGLISRNVCKFVDPPQKKRYEVQSLTLEQIHALLAASEGHRMEALFKLALATGLRRGEIMGLKWQDIDFQKGVLQVRRVLSRTPSKIEGLGYKEADPKTQRSRRSIVVASFALEALKCHRELQLEAKSKAGAAWQEHDYVFCTSIGTHLNPTRDILDELKGLLQKAGLPDIRFHDLRHSAATLLLSLGVHPKVVQELLGHSQISMTLDIYSHVLPNMQRDAIELLNQALSPDQGTDEEEE</sequence>
<dbReference type="Gene3D" id="1.10.443.10">
    <property type="entry name" value="Intergrase catalytic core"/>
    <property type="match status" value="1"/>
</dbReference>
<evidence type="ECO:0000256" key="1">
    <source>
        <dbReference type="ARBA" id="ARBA00022908"/>
    </source>
</evidence>
<dbReference type="Pfam" id="PF14659">
    <property type="entry name" value="Phage_int_SAM_3"/>
    <property type="match status" value="1"/>
</dbReference>
<dbReference type="PANTHER" id="PTHR30349">
    <property type="entry name" value="PHAGE INTEGRASE-RELATED"/>
    <property type="match status" value="1"/>
</dbReference>
<reference evidence="7 8" key="1">
    <citation type="journal article" date="2021" name="Int. J. Syst. Evol. Microbiol.">
        <title>Reticulibacter mediterranei gen. nov., sp. nov., within the new family Reticulibacteraceae fam. nov., and Ktedonospora formicarum gen. nov., sp. nov., Ktedonobacter robiniae sp. nov., Dictyobacter formicarum sp. nov. and Dictyobacter arantiisoli sp. nov., belonging to the class Ktedonobacteria.</title>
        <authorList>
            <person name="Yabe S."/>
            <person name="Zheng Y."/>
            <person name="Wang C.M."/>
            <person name="Sakai Y."/>
            <person name="Abe K."/>
            <person name="Yokota A."/>
            <person name="Donadio S."/>
            <person name="Cavaletti L."/>
            <person name="Monciardini P."/>
        </authorList>
    </citation>
    <scope>NUCLEOTIDE SEQUENCE [LARGE SCALE GENOMIC DNA]</scope>
    <source>
        <strain evidence="7 8">SOSP1-30</strain>
    </source>
</reference>
<comment type="caution">
    <text evidence="7">The sequence shown here is derived from an EMBL/GenBank/DDBJ whole genome shotgun (WGS) entry which is preliminary data.</text>
</comment>
<keyword evidence="3" id="KW-0233">DNA recombination</keyword>
<dbReference type="InterPro" id="IPR013762">
    <property type="entry name" value="Integrase-like_cat_sf"/>
</dbReference>
<evidence type="ECO:0000256" key="2">
    <source>
        <dbReference type="ARBA" id="ARBA00023125"/>
    </source>
</evidence>
<accession>A0ABQ3UG72</accession>
<evidence type="ECO:0000313" key="8">
    <source>
        <dbReference type="Proteomes" id="UP000654345"/>
    </source>
</evidence>
<dbReference type="InterPro" id="IPR010998">
    <property type="entry name" value="Integrase_recombinase_N"/>
</dbReference>
<organism evidence="7 8">
    <name type="scientific">Ktedonobacter robiniae</name>
    <dbReference type="NCBI Taxonomy" id="2778365"/>
    <lineage>
        <taxon>Bacteria</taxon>
        <taxon>Bacillati</taxon>
        <taxon>Chloroflexota</taxon>
        <taxon>Ktedonobacteria</taxon>
        <taxon>Ktedonobacterales</taxon>
        <taxon>Ktedonobacteraceae</taxon>
        <taxon>Ktedonobacter</taxon>
    </lineage>
</organism>
<dbReference type="Proteomes" id="UP000654345">
    <property type="component" value="Unassembled WGS sequence"/>
</dbReference>
<dbReference type="InterPro" id="IPR004107">
    <property type="entry name" value="Integrase_SAM-like_N"/>
</dbReference>
<evidence type="ECO:0000256" key="3">
    <source>
        <dbReference type="ARBA" id="ARBA00023172"/>
    </source>
</evidence>
<dbReference type="Pfam" id="PF00589">
    <property type="entry name" value="Phage_integrase"/>
    <property type="match status" value="1"/>
</dbReference>
<evidence type="ECO:0000313" key="7">
    <source>
        <dbReference type="EMBL" id="GHO51693.1"/>
    </source>
</evidence>
<feature type="domain" description="Core-binding (CB)" evidence="6">
    <location>
        <begin position="1"/>
        <end position="78"/>
    </location>
</feature>
<dbReference type="PANTHER" id="PTHR30349:SF91">
    <property type="entry name" value="INTA PROTEIN"/>
    <property type="match status" value="1"/>
</dbReference>
<evidence type="ECO:0000259" key="5">
    <source>
        <dbReference type="PROSITE" id="PS51898"/>
    </source>
</evidence>
<protein>
    <submittedName>
        <fullName evidence="7">Site-specific integrase</fullName>
    </submittedName>
</protein>
<dbReference type="PROSITE" id="PS51900">
    <property type="entry name" value="CB"/>
    <property type="match status" value="1"/>
</dbReference>
<dbReference type="InterPro" id="IPR002104">
    <property type="entry name" value="Integrase_catalytic"/>
</dbReference>
<name>A0ABQ3UG72_9CHLR</name>
<keyword evidence="2 4" id="KW-0238">DNA-binding</keyword>
<dbReference type="Gene3D" id="1.10.150.130">
    <property type="match status" value="1"/>
</dbReference>
<dbReference type="InterPro" id="IPR050090">
    <property type="entry name" value="Tyrosine_recombinase_XerCD"/>
</dbReference>
<dbReference type="SUPFAM" id="SSF56349">
    <property type="entry name" value="DNA breaking-rejoining enzymes"/>
    <property type="match status" value="1"/>
</dbReference>
<dbReference type="RefSeq" id="WP_201368679.1">
    <property type="nucleotide sequence ID" value="NZ_BNJG01000001.1"/>
</dbReference>
<dbReference type="InterPro" id="IPR044068">
    <property type="entry name" value="CB"/>
</dbReference>
<evidence type="ECO:0000256" key="4">
    <source>
        <dbReference type="PROSITE-ProRule" id="PRU01248"/>
    </source>
</evidence>
<dbReference type="EMBL" id="BNJG01000001">
    <property type="protein sequence ID" value="GHO51693.1"/>
    <property type="molecule type" value="Genomic_DNA"/>
</dbReference>
<dbReference type="PROSITE" id="PS51898">
    <property type="entry name" value="TYR_RECOMBINASE"/>
    <property type="match status" value="1"/>
</dbReference>
<gene>
    <name evidence="7" type="ORF">KSB_01680</name>
</gene>
<feature type="domain" description="Tyr recombinase" evidence="5">
    <location>
        <begin position="99"/>
        <end position="302"/>
    </location>
</feature>
<keyword evidence="8" id="KW-1185">Reference proteome</keyword>
<dbReference type="InterPro" id="IPR011010">
    <property type="entry name" value="DNA_brk_join_enz"/>
</dbReference>
<keyword evidence="1" id="KW-0229">DNA integration</keyword>
<proteinExistence type="predicted"/>